<dbReference type="GO" id="GO:0004497">
    <property type="term" value="F:monooxygenase activity"/>
    <property type="evidence" value="ECO:0007669"/>
    <property type="project" value="UniProtKB-KW"/>
</dbReference>
<keyword evidence="8" id="KW-1185">Reference proteome</keyword>
<evidence type="ECO:0000256" key="2">
    <source>
        <dbReference type="ARBA" id="ARBA00010139"/>
    </source>
</evidence>
<evidence type="ECO:0000256" key="6">
    <source>
        <dbReference type="ARBA" id="ARBA00023002"/>
    </source>
</evidence>
<evidence type="ECO:0000313" key="8">
    <source>
        <dbReference type="Proteomes" id="UP001365128"/>
    </source>
</evidence>
<dbReference type="InterPro" id="IPR050775">
    <property type="entry name" value="FAD-binding_Monooxygenases"/>
</dbReference>
<dbReference type="Gene3D" id="3.50.50.60">
    <property type="entry name" value="FAD/NAD(P)-binding domain"/>
    <property type="match status" value="3"/>
</dbReference>
<sequence>MVAASGPIISWTSLARQPTTLQRINVNRCLQYNTKIDFSIFLFPKFFSEAMSSQVASALEEKYAEERDKRLRSDGFAQYVDLRQDAPGLAADPWIDYDALASQEPTLKDGDDVKFLITGAGHISLLFAGRLVEAGFDPKDICLVDTAGGFGGTWYWNRFPGLTCDVEGYIYLPFLEETGYVPKQKYSSGEEIRRHCERVAAHFNLRGLFSTTVLSQVWDDSKRRWVVKMQQNWGPGREKLDLEVTAQFIYTGSGLFTCPKAPKVPGFEDFKRSRHVFHPSRWDYEYTGGSPGDPSLAKLKDKVVGIVGTGATSIQIVPEVAKWAKHLYVFQRTPSYCSPRRQVATDLENWSSIASGKGWQKARRHNFDKFTSNDPEPVDLINDGWTKHRAFAGLVGGPKAITPQNFQDYANELFELDIERAEKVRAHVEQQVQDPTTAEKLKAWYPGWCKRPTFHDEYLPTFNRPNVTLVDTKGQGVERFTDSGVIVNGIEHELDVMILSTGYGLAIGNEAAPGFRNGIAIVGRDGRRIEDKWGAADFGTFHGVLTHGFPNMIIPGLSGTVGSANLTSTYDMIATHAANILRAAAQRASDPERLVVEASKEAEEEWTSEVQKRAIRLAIFATCTPGYFNHEGAAAKKSMEEKMLDAKRALWGDGIFSWQRIVEEYDARGGLEGVEVSW</sequence>
<keyword evidence="4" id="KW-0274">FAD</keyword>
<gene>
    <name evidence="7" type="ORF">IWX46DRAFT_277075</name>
</gene>
<comment type="caution">
    <text evidence="7">The sequence shown here is derived from an EMBL/GenBank/DDBJ whole genome shotgun (WGS) entry which is preliminary data.</text>
</comment>
<dbReference type="SUPFAM" id="SSF51905">
    <property type="entry name" value="FAD/NAD(P)-binding domain"/>
    <property type="match status" value="2"/>
</dbReference>
<comment type="cofactor">
    <cofactor evidence="1">
        <name>FAD</name>
        <dbReference type="ChEBI" id="CHEBI:57692"/>
    </cofactor>
</comment>
<proteinExistence type="inferred from homology"/>
<comment type="similarity">
    <text evidence="2">Belongs to the FAD-binding monooxygenase family.</text>
</comment>
<protein>
    <submittedName>
        <fullName evidence="7">Monooxygenase</fullName>
    </submittedName>
</protein>
<organism evidence="7 8">
    <name type="scientific">Phyllosticta citricarpa</name>
    <dbReference type="NCBI Taxonomy" id="55181"/>
    <lineage>
        <taxon>Eukaryota</taxon>
        <taxon>Fungi</taxon>
        <taxon>Dikarya</taxon>
        <taxon>Ascomycota</taxon>
        <taxon>Pezizomycotina</taxon>
        <taxon>Dothideomycetes</taxon>
        <taxon>Dothideomycetes incertae sedis</taxon>
        <taxon>Botryosphaeriales</taxon>
        <taxon>Phyllostictaceae</taxon>
        <taxon>Phyllosticta</taxon>
    </lineage>
</organism>
<keyword evidence="3" id="KW-0285">Flavoprotein</keyword>
<dbReference type="InterPro" id="IPR036188">
    <property type="entry name" value="FAD/NAD-bd_sf"/>
</dbReference>
<accession>A0ABR1LKA7</accession>
<keyword evidence="6" id="KW-0560">Oxidoreductase</keyword>
<keyword evidence="5" id="KW-0521">NADP</keyword>
<dbReference type="PANTHER" id="PTHR43098">
    <property type="entry name" value="L-ORNITHINE N(5)-MONOOXYGENASE-RELATED"/>
    <property type="match status" value="1"/>
</dbReference>
<dbReference type="PANTHER" id="PTHR43098:SF2">
    <property type="entry name" value="FAD-BINDING MONOOXYGENASE AUSB-RELATED"/>
    <property type="match status" value="1"/>
</dbReference>
<evidence type="ECO:0000256" key="3">
    <source>
        <dbReference type="ARBA" id="ARBA00022630"/>
    </source>
</evidence>
<reference evidence="7 8" key="1">
    <citation type="submission" date="2024-04" db="EMBL/GenBank/DDBJ databases">
        <title>Phyllosticta paracitricarpa is synonymous to the EU quarantine fungus P. citricarpa based on phylogenomic analyses.</title>
        <authorList>
            <consortium name="Lawrence Berkeley National Laboratory"/>
            <person name="Van Ingen-Buijs V.A."/>
            <person name="Van Westerhoven A.C."/>
            <person name="Haridas S."/>
            <person name="Skiadas P."/>
            <person name="Martin F."/>
            <person name="Groenewald J.Z."/>
            <person name="Crous P.W."/>
            <person name="Seidl M.F."/>
        </authorList>
    </citation>
    <scope>NUCLEOTIDE SEQUENCE [LARGE SCALE GENOMIC DNA]</scope>
    <source>
        <strain evidence="7 8">CBS 122670</strain>
    </source>
</reference>
<evidence type="ECO:0000313" key="7">
    <source>
        <dbReference type="EMBL" id="KAK7535619.1"/>
    </source>
</evidence>
<evidence type="ECO:0000256" key="4">
    <source>
        <dbReference type="ARBA" id="ARBA00022827"/>
    </source>
</evidence>
<evidence type="ECO:0000256" key="1">
    <source>
        <dbReference type="ARBA" id="ARBA00001974"/>
    </source>
</evidence>
<keyword evidence="7" id="KW-0503">Monooxygenase</keyword>
<dbReference type="EMBL" id="JBBPDW010000039">
    <property type="protein sequence ID" value="KAK7535619.1"/>
    <property type="molecule type" value="Genomic_DNA"/>
</dbReference>
<dbReference type="Proteomes" id="UP001365128">
    <property type="component" value="Unassembled WGS sequence"/>
</dbReference>
<name>A0ABR1LKA7_9PEZI</name>
<evidence type="ECO:0000256" key="5">
    <source>
        <dbReference type="ARBA" id="ARBA00022857"/>
    </source>
</evidence>